<feature type="region of interest" description="Disordered" evidence="6">
    <location>
        <begin position="1"/>
        <end position="27"/>
    </location>
</feature>
<evidence type="ECO:0000256" key="1">
    <source>
        <dbReference type="ARBA" id="ARBA00022723"/>
    </source>
</evidence>
<dbReference type="PROSITE" id="PS50114">
    <property type="entry name" value="GATA_ZN_FINGER_2"/>
    <property type="match status" value="1"/>
</dbReference>
<evidence type="ECO:0000256" key="4">
    <source>
        <dbReference type="PROSITE-ProRule" id="PRU00094"/>
    </source>
</evidence>
<keyword evidence="5" id="KW-0175">Coiled coil</keyword>
<name>A0AAD7V903_9FUNG</name>
<dbReference type="GO" id="GO:0006355">
    <property type="term" value="P:regulation of DNA-templated transcription"/>
    <property type="evidence" value="ECO:0007669"/>
    <property type="project" value="InterPro"/>
</dbReference>
<dbReference type="SMART" id="SM00401">
    <property type="entry name" value="ZnF_GATA"/>
    <property type="match status" value="1"/>
</dbReference>
<keyword evidence="2 4" id="KW-0863">Zinc-finger</keyword>
<organism evidence="8 9">
    <name type="scientific">Lichtheimia ornata</name>
    <dbReference type="NCBI Taxonomy" id="688661"/>
    <lineage>
        <taxon>Eukaryota</taxon>
        <taxon>Fungi</taxon>
        <taxon>Fungi incertae sedis</taxon>
        <taxon>Mucoromycota</taxon>
        <taxon>Mucoromycotina</taxon>
        <taxon>Mucoromycetes</taxon>
        <taxon>Mucorales</taxon>
        <taxon>Lichtheimiaceae</taxon>
        <taxon>Lichtheimia</taxon>
    </lineage>
</organism>
<dbReference type="AlphaFoldDB" id="A0AAD7V903"/>
<dbReference type="GeneID" id="83211394"/>
<dbReference type="InterPro" id="IPR013088">
    <property type="entry name" value="Znf_NHR/GATA"/>
</dbReference>
<feature type="compositionally biased region" description="Low complexity" evidence="6">
    <location>
        <begin position="248"/>
        <end position="271"/>
    </location>
</feature>
<dbReference type="InterPro" id="IPR000679">
    <property type="entry name" value="Znf_GATA"/>
</dbReference>
<keyword evidence="9" id="KW-1185">Reference proteome</keyword>
<accession>A0AAD7V903</accession>
<dbReference type="Pfam" id="PF00320">
    <property type="entry name" value="GATA"/>
    <property type="match status" value="1"/>
</dbReference>
<dbReference type="GO" id="GO:0008270">
    <property type="term" value="F:zinc ion binding"/>
    <property type="evidence" value="ECO:0007669"/>
    <property type="project" value="UniProtKB-KW"/>
</dbReference>
<evidence type="ECO:0000259" key="7">
    <source>
        <dbReference type="PROSITE" id="PS50114"/>
    </source>
</evidence>
<proteinExistence type="predicted"/>
<evidence type="ECO:0000256" key="3">
    <source>
        <dbReference type="ARBA" id="ARBA00022833"/>
    </source>
</evidence>
<keyword evidence="1" id="KW-0479">Metal-binding</keyword>
<dbReference type="CDD" id="cd00202">
    <property type="entry name" value="ZnF_GATA"/>
    <property type="match status" value="1"/>
</dbReference>
<reference evidence="8 9" key="1">
    <citation type="submission" date="2023-03" db="EMBL/GenBank/DDBJ databases">
        <title>Genome sequence of Lichtheimia ornata CBS 291.66.</title>
        <authorList>
            <person name="Mohabir J.T."/>
            <person name="Shea T.P."/>
            <person name="Kurbessoian T."/>
            <person name="Berby B."/>
            <person name="Fontaine J."/>
            <person name="Livny J."/>
            <person name="Gnirke A."/>
            <person name="Stajich J.E."/>
            <person name="Cuomo C.A."/>
        </authorList>
    </citation>
    <scope>NUCLEOTIDE SEQUENCE [LARGE SCALE GENOMIC DNA]</scope>
    <source>
        <strain evidence="8">CBS 291.66</strain>
    </source>
</reference>
<dbReference type="EMBL" id="JARTCD010000014">
    <property type="protein sequence ID" value="KAJ8660122.1"/>
    <property type="molecule type" value="Genomic_DNA"/>
</dbReference>
<feature type="region of interest" description="Disordered" evidence="6">
    <location>
        <begin position="233"/>
        <end position="279"/>
    </location>
</feature>
<dbReference type="Gene3D" id="3.30.50.10">
    <property type="entry name" value="Erythroid Transcription Factor GATA-1, subunit A"/>
    <property type="match status" value="1"/>
</dbReference>
<dbReference type="RefSeq" id="XP_058345035.1">
    <property type="nucleotide sequence ID" value="XM_058484047.1"/>
</dbReference>
<dbReference type="PANTHER" id="PTHR45658">
    <property type="entry name" value="GATA TRANSCRIPTION FACTOR"/>
    <property type="match status" value="1"/>
</dbReference>
<protein>
    <recommendedName>
        <fullName evidence="7">GATA-type domain-containing protein</fullName>
    </recommendedName>
</protein>
<dbReference type="GO" id="GO:0043565">
    <property type="term" value="F:sequence-specific DNA binding"/>
    <property type="evidence" value="ECO:0007669"/>
    <property type="project" value="InterPro"/>
</dbReference>
<dbReference type="InterPro" id="IPR051140">
    <property type="entry name" value="GATA_TF"/>
</dbReference>
<feature type="compositionally biased region" description="Basic and acidic residues" evidence="6">
    <location>
        <begin position="233"/>
        <end position="242"/>
    </location>
</feature>
<evidence type="ECO:0000313" key="9">
    <source>
        <dbReference type="Proteomes" id="UP001234581"/>
    </source>
</evidence>
<keyword evidence="3" id="KW-0862">Zinc</keyword>
<dbReference type="PANTHER" id="PTHR45658:SF122">
    <property type="entry name" value="GATA ZINC FINGER DOMAIN-CONTAINING PROTEIN 6"/>
    <property type="match status" value="1"/>
</dbReference>
<feature type="domain" description="GATA-type" evidence="7">
    <location>
        <begin position="194"/>
        <end position="243"/>
    </location>
</feature>
<feature type="region of interest" description="Disordered" evidence="6">
    <location>
        <begin position="51"/>
        <end position="73"/>
    </location>
</feature>
<gene>
    <name evidence="8" type="ORF">O0I10_003981</name>
</gene>
<dbReference type="SUPFAM" id="SSF57716">
    <property type="entry name" value="Glucocorticoid receptor-like (DNA-binding domain)"/>
    <property type="match status" value="1"/>
</dbReference>
<dbReference type="Proteomes" id="UP001234581">
    <property type="component" value="Unassembled WGS sequence"/>
</dbReference>
<evidence type="ECO:0000256" key="5">
    <source>
        <dbReference type="SAM" id="Coils"/>
    </source>
</evidence>
<evidence type="ECO:0000256" key="6">
    <source>
        <dbReference type="SAM" id="MobiDB-lite"/>
    </source>
</evidence>
<evidence type="ECO:0000256" key="2">
    <source>
        <dbReference type="ARBA" id="ARBA00022771"/>
    </source>
</evidence>
<feature type="coiled-coil region" evidence="5">
    <location>
        <begin position="113"/>
        <end position="141"/>
    </location>
</feature>
<comment type="caution">
    <text evidence="8">The sequence shown here is derived from an EMBL/GenBank/DDBJ whole genome shotgun (WGS) entry which is preliminary data.</text>
</comment>
<dbReference type="PROSITE" id="PS00344">
    <property type="entry name" value="GATA_ZN_FINGER_1"/>
    <property type="match status" value="1"/>
</dbReference>
<evidence type="ECO:0000313" key="8">
    <source>
        <dbReference type="EMBL" id="KAJ8660122.1"/>
    </source>
</evidence>
<sequence length="279" mass="31762">MELGRPVLPPITSIEHHNSSISAPSTWSAPLEPRALREHPLPFYDQQSRRLLPPQPKLAPSPYSQQHENPRVAAARKRMEQDMNQVMNHCNTMRETIQQQQAMIDTYHQQPWLEDMISRANEVLNALLRLQKQQMAAQEEQRQVHFYNTPYAPPGFYNCMPTENSAMHHDDNDHMSGGGRIRRKRRQRPTFQGRCHSCNISETPEWRRGPDGARTLCNACGLHYAKLERKRAAAEAKAKTEEQANNGTATTTTTHSMQSISSPTSTNSTTTQDECVLTP</sequence>